<dbReference type="AlphaFoldDB" id="A0A1F8EY69"/>
<evidence type="ECO:0000256" key="8">
    <source>
        <dbReference type="ARBA" id="ARBA00023268"/>
    </source>
</evidence>
<evidence type="ECO:0000256" key="2">
    <source>
        <dbReference type="ARBA" id="ARBA00022563"/>
    </source>
</evidence>
<evidence type="ECO:0000256" key="6">
    <source>
        <dbReference type="ARBA" id="ARBA00023002"/>
    </source>
</evidence>
<keyword evidence="3 9" id="KW-0658">Purine biosynthesis</keyword>
<evidence type="ECO:0000256" key="3">
    <source>
        <dbReference type="ARBA" id="ARBA00022755"/>
    </source>
</evidence>
<comment type="function">
    <text evidence="9">Catalyzes the oxidation of 5,10-methylenetetrahydrofolate to 5,10-methenyltetrahydrofolate and then the hydrolysis of 5,10-methenyltetrahydrofolate to 10-formyltetrahydrofolate.</text>
</comment>
<dbReference type="InterPro" id="IPR046346">
    <property type="entry name" value="Aminoacid_DH-like_N_sf"/>
</dbReference>
<dbReference type="InterPro" id="IPR000672">
    <property type="entry name" value="THF_DH/CycHdrlase"/>
</dbReference>
<dbReference type="CDD" id="cd01080">
    <property type="entry name" value="NAD_bind_m-THF_DH_Cyclohyd"/>
    <property type="match status" value="1"/>
</dbReference>
<dbReference type="GO" id="GO:0000105">
    <property type="term" value="P:L-histidine biosynthetic process"/>
    <property type="evidence" value="ECO:0007669"/>
    <property type="project" value="UniProtKB-KW"/>
</dbReference>
<gene>
    <name evidence="9" type="primary">folD</name>
    <name evidence="12" type="ORF">A2746_02085</name>
</gene>
<dbReference type="GO" id="GO:0004477">
    <property type="term" value="F:methenyltetrahydrofolate cyclohydrolase activity"/>
    <property type="evidence" value="ECO:0007669"/>
    <property type="project" value="UniProtKB-UniRule"/>
</dbReference>
<evidence type="ECO:0000259" key="11">
    <source>
        <dbReference type="Pfam" id="PF02882"/>
    </source>
</evidence>
<dbReference type="Pfam" id="PF02882">
    <property type="entry name" value="THF_DHG_CYH_C"/>
    <property type="match status" value="1"/>
</dbReference>
<feature type="binding site" evidence="9">
    <location>
        <begin position="162"/>
        <end position="164"/>
    </location>
    <ligand>
        <name>NADP(+)</name>
        <dbReference type="ChEBI" id="CHEBI:58349"/>
    </ligand>
</feature>
<dbReference type="Pfam" id="PF00763">
    <property type="entry name" value="THF_DHG_CYH"/>
    <property type="match status" value="1"/>
</dbReference>
<evidence type="ECO:0000259" key="10">
    <source>
        <dbReference type="Pfam" id="PF00763"/>
    </source>
</evidence>
<proteinExistence type="inferred from homology"/>
<dbReference type="Gene3D" id="3.40.50.10860">
    <property type="entry name" value="Leucine Dehydrogenase, chain A, domain 1"/>
    <property type="match status" value="1"/>
</dbReference>
<evidence type="ECO:0000256" key="5">
    <source>
        <dbReference type="ARBA" id="ARBA00022857"/>
    </source>
</evidence>
<comment type="catalytic activity">
    <reaction evidence="9">
        <text>(6R)-5,10-methenyltetrahydrofolate + H2O = (6R)-10-formyltetrahydrofolate + H(+)</text>
        <dbReference type="Rhea" id="RHEA:23700"/>
        <dbReference type="ChEBI" id="CHEBI:15377"/>
        <dbReference type="ChEBI" id="CHEBI:15378"/>
        <dbReference type="ChEBI" id="CHEBI:57455"/>
        <dbReference type="ChEBI" id="CHEBI:195366"/>
        <dbReference type="EC" id="3.5.4.9"/>
    </reaction>
</comment>
<organism evidence="12 13">
    <name type="scientific">Candidatus Yanofskybacteria bacterium RIFCSPHIGHO2_01_FULL_44_22</name>
    <dbReference type="NCBI Taxonomy" id="1802669"/>
    <lineage>
        <taxon>Bacteria</taxon>
        <taxon>Candidatus Yanofskyibacteriota</taxon>
    </lineage>
</organism>
<dbReference type="GO" id="GO:0006164">
    <property type="term" value="P:purine nucleotide biosynthetic process"/>
    <property type="evidence" value="ECO:0007669"/>
    <property type="project" value="UniProtKB-KW"/>
</dbReference>
<evidence type="ECO:0000256" key="9">
    <source>
        <dbReference type="HAMAP-Rule" id="MF_01576"/>
    </source>
</evidence>
<dbReference type="Proteomes" id="UP000177419">
    <property type="component" value="Unassembled WGS sequence"/>
</dbReference>
<dbReference type="InterPro" id="IPR036291">
    <property type="entry name" value="NAD(P)-bd_dom_sf"/>
</dbReference>
<keyword evidence="2 9" id="KW-0554">One-carbon metabolism</keyword>
<dbReference type="EC" id="1.5.1.5" evidence="9"/>
<dbReference type="HAMAP" id="MF_01576">
    <property type="entry name" value="THF_DHG_CYH"/>
    <property type="match status" value="1"/>
</dbReference>
<comment type="subunit">
    <text evidence="9">Homodimer.</text>
</comment>
<dbReference type="PANTHER" id="PTHR48099">
    <property type="entry name" value="C-1-TETRAHYDROFOLATE SYNTHASE, CYTOPLASMIC-RELATED"/>
    <property type="match status" value="1"/>
</dbReference>
<keyword evidence="6 9" id="KW-0560">Oxidoreductase</keyword>
<dbReference type="GO" id="GO:0009086">
    <property type="term" value="P:methionine biosynthetic process"/>
    <property type="evidence" value="ECO:0007669"/>
    <property type="project" value="UniProtKB-KW"/>
</dbReference>
<accession>A0A1F8EY69</accession>
<dbReference type="STRING" id="1802669.A2746_02085"/>
<dbReference type="UniPathway" id="UPA00193"/>
<evidence type="ECO:0000256" key="1">
    <source>
        <dbReference type="ARBA" id="ARBA00004777"/>
    </source>
</evidence>
<sequence>MADKIIDGRKIAAEILGQLKTKNVAGKLKLRLTAVSVGADGKLRKFIELKKRAAENIGIEFNCRNFKTNSSQSNIISEIKRLACTKSVSGIFVELPIPKKFNTGKILNAIPPEKDVDVLSAAAQGKFFAGESSILPPAVEAVKIIFEKYGISLKGKRAAVFGYGLLTGRPAVHWLAASGAAVTTINEFTKNPGGLSKNADIIVSGVGKHDLIKREMVKRGAVVVDFGYNTVNGKLCGDVDFAAVSKKAGLITPVPGGVGPIVIAAVFQNLVKLTVSKN</sequence>
<protein>
    <recommendedName>
        <fullName evidence="9">Bifunctional protein FolD</fullName>
    </recommendedName>
    <domain>
        <recommendedName>
            <fullName evidence="9">Methylenetetrahydrofolate dehydrogenase</fullName>
            <ecNumber evidence="9">1.5.1.5</ecNumber>
        </recommendedName>
    </domain>
    <domain>
        <recommendedName>
            <fullName evidence="9">Methenyltetrahydrofolate cyclohydrolase</fullName>
            <ecNumber evidence="9">3.5.4.9</ecNumber>
        </recommendedName>
    </domain>
</protein>
<feature type="domain" description="Tetrahydrofolate dehydrogenase/cyclohydrolase NAD(P)-binding" evidence="11">
    <location>
        <begin position="139"/>
        <end position="274"/>
    </location>
</feature>
<keyword evidence="9" id="KW-0368">Histidine biosynthesis</keyword>
<keyword evidence="8 9" id="KW-0511">Multifunctional enzyme</keyword>
<name>A0A1F8EY69_9BACT</name>
<dbReference type="PANTHER" id="PTHR48099:SF5">
    <property type="entry name" value="C-1-TETRAHYDROFOLATE SYNTHASE, CYTOPLASMIC"/>
    <property type="match status" value="1"/>
</dbReference>
<dbReference type="InterPro" id="IPR020630">
    <property type="entry name" value="THF_DH/CycHdrlase_cat_dom"/>
</dbReference>
<dbReference type="GO" id="GO:0004488">
    <property type="term" value="F:methylenetetrahydrofolate dehydrogenase (NADP+) activity"/>
    <property type="evidence" value="ECO:0007669"/>
    <property type="project" value="UniProtKB-UniRule"/>
</dbReference>
<feature type="domain" description="Tetrahydrofolate dehydrogenase/cyclohydrolase catalytic" evidence="10">
    <location>
        <begin position="6"/>
        <end position="117"/>
    </location>
</feature>
<comment type="caution">
    <text evidence="9">Lacks conserved residue(s) required for the propagation of feature annotation.</text>
</comment>
<dbReference type="Gene3D" id="3.40.50.720">
    <property type="entry name" value="NAD(P)-binding Rossmann-like Domain"/>
    <property type="match status" value="1"/>
</dbReference>
<evidence type="ECO:0000313" key="12">
    <source>
        <dbReference type="EMBL" id="OGN05824.1"/>
    </source>
</evidence>
<dbReference type="PRINTS" id="PR00085">
    <property type="entry name" value="THFDHDRGNASE"/>
</dbReference>
<dbReference type="GO" id="GO:0005829">
    <property type="term" value="C:cytosol"/>
    <property type="evidence" value="ECO:0007669"/>
    <property type="project" value="TreeGrafter"/>
</dbReference>
<dbReference type="SUPFAM" id="SSF53223">
    <property type="entry name" value="Aminoacid dehydrogenase-like, N-terminal domain"/>
    <property type="match status" value="1"/>
</dbReference>
<comment type="similarity">
    <text evidence="9">Belongs to the tetrahydrofolate dehydrogenase/cyclohydrolase family.</text>
</comment>
<evidence type="ECO:0000256" key="4">
    <source>
        <dbReference type="ARBA" id="ARBA00022801"/>
    </source>
</evidence>
<dbReference type="EC" id="3.5.4.9" evidence="9"/>
<keyword evidence="7 9" id="KW-0486">Methionine biosynthesis</keyword>
<dbReference type="GO" id="GO:0035999">
    <property type="term" value="P:tetrahydrofolate interconversion"/>
    <property type="evidence" value="ECO:0007669"/>
    <property type="project" value="UniProtKB-UniRule"/>
</dbReference>
<dbReference type="EMBL" id="MGJJ01000005">
    <property type="protein sequence ID" value="OGN05824.1"/>
    <property type="molecule type" value="Genomic_DNA"/>
</dbReference>
<dbReference type="InterPro" id="IPR020631">
    <property type="entry name" value="THF_DH/CycHdrlase_NAD-bd_dom"/>
</dbReference>
<evidence type="ECO:0000256" key="7">
    <source>
        <dbReference type="ARBA" id="ARBA00023167"/>
    </source>
</evidence>
<keyword evidence="5 9" id="KW-0521">NADP</keyword>
<evidence type="ECO:0000313" key="13">
    <source>
        <dbReference type="Proteomes" id="UP000177419"/>
    </source>
</evidence>
<keyword evidence="4 9" id="KW-0378">Hydrolase</keyword>
<keyword evidence="9" id="KW-0028">Amino-acid biosynthesis</keyword>
<dbReference type="SUPFAM" id="SSF51735">
    <property type="entry name" value="NAD(P)-binding Rossmann-fold domains"/>
    <property type="match status" value="1"/>
</dbReference>
<reference evidence="12 13" key="1">
    <citation type="journal article" date="2016" name="Nat. Commun.">
        <title>Thousands of microbial genomes shed light on interconnected biogeochemical processes in an aquifer system.</title>
        <authorList>
            <person name="Anantharaman K."/>
            <person name="Brown C.T."/>
            <person name="Hug L.A."/>
            <person name="Sharon I."/>
            <person name="Castelle C.J."/>
            <person name="Probst A.J."/>
            <person name="Thomas B.C."/>
            <person name="Singh A."/>
            <person name="Wilkins M.J."/>
            <person name="Karaoz U."/>
            <person name="Brodie E.L."/>
            <person name="Williams K.H."/>
            <person name="Hubbard S.S."/>
            <person name="Banfield J.F."/>
        </authorList>
    </citation>
    <scope>NUCLEOTIDE SEQUENCE [LARGE SCALE GENOMIC DNA]</scope>
</reference>
<comment type="catalytic activity">
    <reaction evidence="9">
        <text>(6R)-5,10-methylene-5,6,7,8-tetrahydrofolate + NADP(+) = (6R)-5,10-methenyltetrahydrofolate + NADPH</text>
        <dbReference type="Rhea" id="RHEA:22812"/>
        <dbReference type="ChEBI" id="CHEBI:15636"/>
        <dbReference type="ChEBI" id="CHEBI:57455"/>
        <dbReference type="ChEBI" id="CHEBI:57783"/>
        <dbReference type="ChEBI" id="CHEBI:58349"/>
        <dbReference type="EC" id="1.5.1.5"/>
    </reaction>
</comment>
<comment type="caution">
    <text evidence="12">The sequence shown here is derived from an EMBL/GenBank/DDBJ whole genome shotgun (WGS) entry which is preliminary data.</text>
</comment>
<comment type="pathway">
    <text evidence="1 9">One-carbon metabolism; tetrahydrofolate interconversion.</text>
</comment>